<feature type="domain" description="Mannitol dehydrogenase C-terminal" evidence="4">
    <location>
        <begin position="286"/>
        <end position="478"/>
    </location>
</feature>
<dbReference type="InterPro" id="IPR036291">
    <property type="entry name" value="NAD(P)-bd_dom_sf"/>
</dbReference>
<keyword evidence="6" id="KW-1185">Reference proteome</keyword>
<evidence type="ECO:0000313" key="5">
    <source>
        <dbReference type="EMBL" id="KEI73406.1"/>
    </source>
</evidence>
<evidence type="ECO:0000256" key="1">
    <source>
        <dbReference type="ARBA" id="ARBA00023002"/>
    </source>
</evidence>
<proteinExistence type="predicted"/>
<dbReference type="InterPro" id="IPR013131">
    <property type="entry name" value="Mannitol_DH_N"/>
</dbReference>
<dbReference type="InterPro" id="IPR050988">
    <property type="entry name" value="Mannitol_DH/Oxidoreductase"/>
</dbReference>
<comment type="caution">
    <text evidence="5">The sequence shown here is derived from an EMBL/GenBank/DDBJ whole genome shotgun (WGS) entry which is preliminary data.</text>
</comment>
<dbReference type="GO" id="GO:0016616">
    <property type="term" value="F:oxidoreductase activity, acting on the CH-OH group of donors, NAD or NADP as acceptor"/>
    <property type="evidence" value="ECO:0007669"/>
    <property type="project" value="TreeGrafter"/>
</dbReference>
<dbReference type="InterPro" id="IPR013328">
    <property type="entry name" value="6PGD_dom2"/>
</dbReference>
<dbReference type="STRING" id="305900.GV64_24160"/>
<dbReference type="SUPFAM" id="SSF48179">
    <property type="entry name" value="6-phosphogluconate dehydrogenase C-terminal domain-like"/>
    <property type="match status" value="1"/>
</dbReference>
<keyword evidence="2" id="KW-0520">NAD</keyword>
<dbReference type="AlphaFoldDB" id="A0A081KGY0"/>
<dbReference type="eggNOG" id="COG0246">
    <property type="taxonomic scope" value="Bacteria"/>
</dbReference>
<accession>A0A081KGY0</accession>
<dbReference type="PANTHER" id="PTHR43362:SF1">
    <property type="entry name" value="MANNITOL DEHYDROGENASE 2-RELATED"/>
    <property type="match status" value="1"/>
</dbReference>
<organism evidence="5 6">
    <name type="scientific">Endozoicomonas elysicola</name>
    <dbReference type="NCBI Taxonomy" id="305900"/>
    <lineage>
        <taxon>Bacteria</taxon>
        <taxon>Pseudomonadati</taxon>
        <taxon>Pseudomonadota</taxon>
        <taxon>Gammaproteobacteria</taxon>
        <taxon>Oceanospirillales</taxon>
        <taxon>Endozoicomonadaceae</taxon>
        <taxon>Endozoicomonas</taxon>
    </lineage>
</organism>
<dbReference type="SUPFAM" id="SSF51735">
    <property type="entry name" value="NAD(P)-binding Rossmann-fold domains"/>
    <property type="match status" value="1"/>
</dbReference>
<sequence length="493" mass="55092">MIQLGENVELGSSVYKGQFNRKALTTGIVHIGLGAFHRAHQALYTDETIDKTGDMSWGIVSANIFGGQDLVDGMKQQNGLYTVTEKRADGSEVTKLVQCALDQLWAEEDRKPLLELMVEPSTRIVSLTITEKGYLLNPADGSLMVDNPLIIHDLKNLDNPRSAMGLIVSALKSRREQGVQPFTVMSCDNMPHNGKRVETAVIQFAEAINKELAQWIRAEVCFPSTMVDRIVPAVMEADLEYVSKKLNIHDGCAIITEEFRQWVIEDKFSMGRPEWDQIEGVTFVENVAPYEDMKLRMLNGSHSILAYSGYLGNYTTVSEAMSDPDYYRMIAHYMLNEAAPTLSMPEGTDVQSYADLLLKRFLNPGLQHRTWQIAMDGSQKIPQRWLNGLVCLRKEQKANICTTLGLASWMRYVGGRDEQNNTIDVRDPMAQELYDIANRDSDAEKTVKNLLSVKAIFDLELVADEAFVGEVVHAYRALMDKGAKACVAALPVA</sequence>
<dbReference type="PRINTS" id="PR00084">
    <property type="entry name" value="MTLDHDRGNASE"/>
</dbReference>
<dbReference type="Pfam" id="PF08125">
    <property type="entry name" value="Mannitol_dh_C"/>
    <property type="match status" value="1"/>
</dbReference>
<evidence type="ECO:0000256" key="2">
    <source>
        <dbReference type="ARBA" id="ARBA00023027"/>
    </source>
</evidence>
<dbReference type="InterPro" id="IPR013118">
    <property type="entry name" value="Mannitol_DH_C"/>
</dbReference>
<dbReference type="Gene3D" id="1.10.1040.10">
    <property type="entry name" value="N-(1-d-carboxylethyl)-l-norvaline Dehydrogenase, domain 2"/>
    <property type="match status" value="1"/>
</dbReference>
<dbReference type="PROSITE" id="PS00974">
    <property type="entry name" value="MANNITOL_DHGENASE"/>
    <property type="match status" value="1"/>
</dbReference>
<dbReference type="RefSeq" id="WP_033403020.1">
    <property type="nucleotide sequence ID" value="NZ_JOJP01000001.1"/>
</dbReference>
<dbReference type="InterPro" id="IPR000669">
    <property type="entry name" value="Mannitol_DH"/>
</dbReference>
<evidence type="ECO:0008006" key="7">
    <source>
        <dbReference type="Google" id="ProtNLM"/>
    </source>
</evidence>
<dbReference type="PANTHER" id="PTHR43362">
    <property type="entry name" value="MANNITOL DEHYDROGENASE DSF1-RELATED"/>
    <property type="match status" value="1"/>
</dbReference>
<dbReference type="GO" id="GO:0019594">
    <property type="term" value="P:mannitol metabolic process"/>
    <property type="evidence" value="ECO:0007669"/>
    <property type="project" value="InterPro"/>
</dbReference>
<dbReference type="Gene3D" id="3.40.50.720">
    <property type="entry name" value="NAD(P)-binding Rossmann-like Domain"/>
    <property type="match status" value="1"/>
</dbReference>
<dbReference type="Pfam" id="PF01232">
    <property type="entry name" value="Mannitol_dh"/>
    <property type="match status" value="1"/>
</dbReference>
<evidence type="ECO:0000313" key="6">
    <source>
        <dbReference type="Proteomes" id="UP000027997"/>
    </source>
</evidence>
<evidence type="ECO:0000259" key="4">
    <source>
        <dbReference type="Pfam" id="PF08125"/>
    </source>
</evidence>
<keyword evidence="1" id="KW-0560">Oxidoreductase</keyword>
<dbReference type="Proteomes" id="UP000027997">
    <property type="component" value="Unassembled WGS sequence"/>
</dbReference>
<feature type="domain" description="Mannitol dehydrogenase N-terminal" evidence="3">
    <location>
        <begin position="27"/>
        <end position="276"/>
    </location>
</feature>
<dbReference type="EMBL" id="JOJP01000001">
    <property type="protein sequence ID" value="KEI73406.1"/>
    <property type="molecule type" value="Genomic_DNA"/>
</dbReference>
<protein>
    <recommendedName>
        <fullName evidence="7">D-mannonate oxidoreductase</fullName>
    </recommendedName>
</protein>
<name>A0A081KGY0_9GAMM</name>
<gene>
    <name evidence="5" type="ORF">GV64_24160</name>
</gene>
<evidence type="ECO:0000259" key="3">
    <source>
        <dbReference type="Pfam" id="PF01232"/>
    </source>
</evidence>
<reference evidence="5 6" key="1">
    <citation type="submission" date="2014-06" db="EMBL/GenBank/DDBJ databases">
        <title>Whole Genome Sequences of Three Symbiotic Endozoicomonas Bacteria.</title>
        <authorList>
            <person name="Neave M.J."/>
            <person name="Apprill A."/>
            <person name="Voolstra C.R."/>
        </authorList>
    </citation>
    <scope>NUCLEOTIDE SEQUENCE [LARGE SCALE GENOMIC DNA]</scope>
    <source>
        <strain evidence="5 6">DSM 22380</strain>
    </source>
</reference>
<dbReference type="InterPro" id="IPR023027">
    <property type="entry name" value="Mannitol_DH_CS"/>
</dbReference>
<dbReference type="InterPro" id="IPR008927">
    <property type="entry name" value="6-PGluconate_DH-like_C_sf"/>
</dbReference>